<reference evidence="3 4" key="1">
    <citation type="journal article" date="2021" name="Sci. Rep.">
        <title>The genome of the diatom Chaetoceros tenuissimus carries an ancient integrated fragment of an extant virus.</title>
        <authorList>
            <person name="Hongo Y."/>
            <person name="Kimura K."/>
            <person name="Takaki Y."/>
            <person name="Yoshida Y."/>
            <person name="Baba S."/>
            <person name="Kobayashi G."/>
            <person name="Nagasaki K."/>
            <person name="Hano T."/>
            <person name="Tomaru Y."/>
        </authorList>
    </citation>
    <scope>NUCLEOTIDE SEQUENCE [LARGE SCALE GENOMIC DNA]</scope>
    <source>
        <strain evidence="3 4">NIES-3715</strain>
    </source>
</reference>
<evidence type="ECO:0000256" key="1">
    <source>
        <dbReference type="ARBA" id="ARBA00022603"/>
    </source>
</evidence>
<keyword evidence="1" id="KW-0489">Methyltransferase</keyword>
<dbReference type="InterPro" id="IPR002052">
    <property type="entry name" value="DNA_methylase_N6_adenine_CS"/>
</dbReference>
<dbReference type="PANTHER" id="PTHR13370">
    <property type="entry name" value="RNA METHYLASE-RELATED"/>
    <property type="match status" value="1"/>
</dbReference>
<keyword evidence="2" id="KW-0808">Transferase</keyword>
<dbReference type="InterPro" id="IPR029063">
    <property type="entry name" value="SAM-dependent_MTases_sf"/>
</dbReference>
<evidence type="ECO:0000313" key="4">
    <source>
        <dbReference type="Proteomes" id="UP001054902"/>
    </source>
</evidence>
<proteinExistence type="predicted"/>
<keyword evidence="4" id="KW-1185">Reference proteome</keyword>
<comment type="caution">
    <text evidence="3">The sequence shown here is derived from an EMBL/GenBank/DDBJ whole genome shotgun (WGS) entry which is preliminary data.</text>
</comment>
<gene>
    <name evidence="3" type="ORF">CTEN210_00639</name>
</gene>
<dbReference type="GO" id="GO:0005737">
    <property type="term" value="C:cytoplasm"/>
    <property type="evidence" value="ECO:0007669"/>
    <property type="project" value="TreeGrafter"/>
</dbReference>
<dbReference type="GO" id="GO:0032259">
    <property type="term" value="P:methylation"/>
    <property type="evidence" value="ECO:0007669"/>
    <property type="project" value="UniProtKB-KW"/>
</dbReference>
<sequence>MVASEETLVSSDRSSRIQMKLPDTGSHIVLWRGEGTKGYSLQFRHLELVNAYIARQDTTSSSPLLASTDFKFIDATPTVDEQDDLYGAMQYIHVGNSEKEINFKCLKEATERSSLVREIYTVVATSDSFEGLASAVVDSPLKSSLLSDLLEDTDESDNNPSWCLRLRQYGTENGNDRYGVSKRSSMKLERKAIMEMKPLLEKFRGRVDLKSPECHLYIFQGLQNIMFDQDGMKSHEQNEGNPYMLVRKVASGASTSSIAPKTRICITRTPLCPLASFIMCNLAQIKEGYSILDPYAGSCSTLLAASMVEPTIQSVGIEIADNNSVNRDDILRDFESRGLSPPKKLIHGDSLDADVRNIARAAIGNVPFDAIIADPPYGRREKYSAKKDIPPLIKFIDCIKADYEAGKPLLKKGGRLVAFVPTNEGESVYNGIPSMDDLESAGLEIESLTEQPLSETLSRWLLVLRSTR</sequence>
<dbReference type="CDD" id="cd02440">
    <property type="entry name" value="AdoMet_MTases"/>
    <property type="match status" value="1"/>
</dbReference>
<organism evidence="3 4">
    <name type="scientific">Chaetoceros tenuissimus</name>
    <dbReference type="NCBI Taxonomy" id="426638"/>
    <lineage>
        <taxon>Eukaryota</taxon>
        <taxon>Sar</taxon>
        <taxon>Stramenopiles</taxon>
        <taxon>Ochrophyta</taxon>
        <taxon>Bacillariophyta</taxon>
        <taxon>Coscinodiscophyceae</taxon>
        <taxon>Chaetocerotophycidae</taxon>
        <taxon>Chaetocerotales</taxon>
        <taxon>Chaetocerotaceae</taxon>
        <taxon>Chaetoceros</taxon>
    </lineage>
</organism>
<dbReference type="GO" id="GO:0008168">
    <property type="term" value="F:methyltransferase activity"/>
    <property type="evidence" value="ECO:0007669"/>
    <property type="project" value="UniProtKB-KW"/>
</dbReference>
<evidence type="ECO:0000313" key="3">
    <source>
        <dbReference type="EMBL" id="GFH44165.1"/>
    </source>
</evidence>
<dbReference type="SUPFAM" id="SSF53335">
    <property type="entry name" value="S-adenosyl-L-methionine-dependent methyltransferases"/>
    <property type="match status" value="1"/>
</dbReference>
<dbReference type="Gene3D" id="3.40.50.150">
    <property type="entry name" value="Vaccinia Virus protein VP39"/>
    <property type="match status" value="1"/>
</dbReference>
<protein>
    <submittedName>
        <fullName evidence="3">Uncharacterized protein</fullName>
    </submittedName>
</protein>
<dbReference type="PROSITE" id="PS00092">
    <property type="entry name" value="N6_MTASE"/>
    <property type="match status" value="1"/>
</dbReference>
<dbReference type="EMBL" id="BLLK01000019">
    <property type="protein sequence ID" value="GFH44165.1"/>
    <property type="molecule type" value="Genomic_DNA"/>
</dbReference>
<dbReference type="AlphaFoldDB" id="A0AAD3GZ06"/>
<accession>A0AAD3GZ06</accession>
<name>A0AAD3GZ06_9STRA</name>
<dbReference type="GO" id="GO:0003676">
    <property type="term" value="F:nucleic acid binding"/>
    <property type="evidence" value="ECO:0007669"/>
    <property type="project" value="InterPro"/>
</dbReference>
<dbReference type="PANTHER" id="PTHR13370:SF3">
    <property type="entry name" value="TRNA (GUANINE(10)-N2)-METHYLTRANSFERASE HOMOLOG"/>
    <property type="match status" value="1"/>
</dbReference>
<dbReference type="Proteomes" id="UP001054902">
    <property type="component" value="Unassembled WGS sequence"/>
</dbReference>
<evidence type="ECO:0000256" key="2">
    <source>
        <dbReference type="ARBA" id="ARBA00022679"/>
    </source>
</evidence>